<dbReference type="Proteomes" id="UP000562124">
    <property type="component" value="Unassembled WGS sequence"/>
</dbReference>
<accession>A0A7Y0QJ68</accession>
<comment type="caution">
    <text evidence="1">The sequence shown here is derived from an EMBL/GenBank/DDBJ whole genome shotgun (WGS) entry which is preliminary data.</text>
</comment>
<dbReference type="EMBL" id="JABCJJ010000022">
    <property type="protein sequence ID" value="NMR21032.1"/>
    <property type="molecule type" value="Genomic_DNA"/>
</dbReference>
<gene>
    <name evidence="1" type="ORF">HIR71_12515</name>
</gene>
<keyword evidence="2" id="KW-1185">Reference proteome</keyword>
<evidence type="ECO:0000313" key="2">
    <source>
        <dbReference type="Proteomes" id="UP000562124"/>
    </source>
</evidence>
<reference evidence="1 2" key="1">
    <citation type="submission" date="2020-04" db="EMBL/GenBank/DDBJ databases">
        <title>Sequencing and Assembly of C. fimi.</title>
        <authorList>
            <person name="Ramsey A.R."/>
        </authorList>
    </citation>
    <scope>NUCLEOTIDE SEQUENCE [LARGE SCALE GENOMIC DNA]</scope>
    <source>
        <strain evidence="1 2">SB</strain>
    </source>
</reference>
<name>A0A7Y0QJ68_CELFI</name>
<sequence>MVGPTGAAPGWDVAWSDALADLELSVADAEALLRAGHATGPVGPGWVPPSHLGQLPAPLVERAQALLDRQVRVARGLAAAAAQSRRELRAVEQLRATPEATPVYLDTAG</sequence>
<dbReference type="AlphaFoldDB" id="A0A7Y0QJ68"/>
<organism evidence="1 2">
    <name type="scientific">Cellulomonas fimi</name>
    <dbReference type="NCBI Taxonomy" id="1708"/>
    <lineage>
        <taxon>Bacteria</taxon>
        <taxon>Bacillati</taxon>
        <taxon>Actinomycetota</taxon>
        <taxon>Actinomycetes</taxon>
        <taxon>Micrococcales</taxon>
        <taxon>Cellulomonadaceae</taxon>
        <taxon>Cellulomonas</taxon>
    </lineage>
</organism>
<evidence type="ECO:0000313" key="1">
    <source>
        <dbReference type="EMBL" id="NMR21032.1"/>
    </source>
</evidence>
<proteinExistence type="predicted"/>
<protein>
    <submittedName>
        <fullName evidence="1">Uncharacterized protein</fullName>
    </submittedName>
</protein>